<feature type="domain" description="EGF-like" evidence="14">
    <location>
        <begin position="659"/>
        <end position="693"/>
    </location>
</feature>
<dbReference type="InterPro" id="IPR049883">
    <property type="entry name" value="NOTCH1_EGF-like"/>
</dbReference>
<keyword evidence="6 12" id="KW-0732">Signal</keyword>
<keyword evidence="10" id="KW-0325">Glycoprotein</keyword>
<dbReference type="PROSITE" id="PS00010">
    <property type="entry name" value="ASX_HYDROXYL"/>
    <property type="match status" value="1"/>
</dbReference>
<evidence type="ECO:0000256" key="2">
    <source>
        <dbReference type="ARBA" id="ARBA00006127"/>
    </source>
</evidence>
<evidence type="ECO:0000256" key="5">
    <source>
        <dbReference type="ARBA" id="ARBA00022536"/>
    </source>
</evidence>
<evidence type="ECO:0000256" key="4">
    <source>
        <dbReference type="ARBA" id="ARBA00022530"/>
    </source>
</evidence>
<comment type="caution">
    <text evidence="11">Lacks conserved residue(s) required for the propagation of feature annotation.</text>
</comment>
<evidence type="ECO:0000256" key="8">
    <source>
        <dbReference type="ARBA" id="ARBA00022837"/>
    </source>
</evidence>
<dbReference type="SMART" id="SM00181">
    <property type="entry name" value="EGF"/>
    <property type="match status" value="5"/>
</dbReference>
<dbReference type="SMART" id="SM00179">
    <property type="entry name" value="EGF_CA"/>
    <property type="match status" value="5"/>
</dbReference>
<evidence type="ECO:0000256" key="7">
    <source>
        <dbReference type="ARBA" id="ARBA00022737"/>
    </source>
</evidence>
<keyword evidence="9 11" id="KW-1015">Disulfide bond</keyword>
<protein>
    <recommendedName>
        <fullName evidence="17">Fibulin-1</fullName>
    </recommendedName>
</protein>
<keyword evidence="8" id="KW-0106">Calcium</keyword>
<dbReference type="Pfam" id="PF07645">
    <property type="entry name" value="EGF_CA"/>
    <property type="match status" value="3"/>
</dbReference>
<dbReference type="Gene3D" id="2.10.25.10">
    <property type="entry name" value="Laminin"/>
    <property type="match status" value="5"/>
</dbReference>
<evidence type="ECO:0000256" key="11">
    <source>
        <dbReference type="PROSITE-ProRule" id="PRU00076"/>
    </source>
</evidence>
<evidence type="ECO:0000256" key="6">
    <source>
        <dbReference type="ARBA" id="ARBA00022729"/>
    </source>
</evidence>
<keyword evidence="7" id="KW-0677">Repeat</keyword>
<evidence type="ECO:0000256" key="12">
    <source>
        <dbReference type="SAM" id="SignalP"/>
    </source>
</evidence>
<dbReference type="PROSITE" id="PS01187">
    <property type="entry name" value="EGF_CA"/>
    <property type="match status" value="2"/>
</dbReference>
<sequence length="828" mass="90462">MLYKYLSATTVLLLMALWITLTSEQQLLECSGVMCPPLRNCLKAFHTPGYCCATCVLHGCLCPKTHRALCEATGYPGKHVPGASLLHYGGEECSCPSEGGLLNCRPASNMSTTSTCPTIQPNCIRIERATSSGCPICLRLGCVYHGRSFPGGRAVRLPGCLLCRCPSKGGKLVCQTASNCENAAKTDLSTTPIISSQVTVTSTGGIEMKMRVLPRNVTSMLESSTRNAVSNSESSAFSTTSGRLQIIVITLHSHNELSTLIPIMNSHDDLLQACCNCCLLGLRLHNDSQPCADLPGLGYLCSPVYHSCCLGNHTEPHTDSTAGKRRVCHATTCFTNCIRDTCSCSWHLCHTLSKIQFYSCCRFLPVFLYLCCMYSLRGPHTARSAKECVNQMNNPLHPCCSLHPAADNVICSQECVNTGSGFLCSCHHGYRMKEDNVSERHGNGGVRRRWPECVGLMGLMASCTKVPCCIPCCGLCTFTSDIDECEAKTHSCGSRFRCQNIPGSFRCRPKEQCADGFLQDAMGACIDINECLENDVCPEKYSCLNSPGSFSCKQHLLNCGRGYTSIPNGLHCMGMPHTTLVCLTLGTLRGRTMWVHLTPIEFPSSFGGKGTARAGYIDECCRHYPGRLCAQVCENTDGSYLCSCSPGFQLASDGRSCHDVNECEESPCSHECVNMHGSFQCFCHRGYLMSDCVSVCVCVPVCMCLCVYVSVCLCVCVCVSVPRCLIPVRITYYQLSFPTSVAVPANIFRIGPSPAYAEDSIVLSILDGDPHGYFSTQKLNSYRGIVYLKHVLDRPQDFLLNIEMKLFRKDTITTFGARIYVFVTDGRL</sequence>
<evidence type="ECO:0000259" key="13">
    <source>
        <dbReference type="PROSITE" id="PS01178"/>
    </source>
</evidence>
<dbReference type="PANTHER" id="PTHR24034">
    <property type="entry name" value="EGF-LIKE DOMAIN-CONTAINING PROTEIN"/>
    <property type="match status" value="1"/>
</dbReference>
<feature type="signal peptide" evidence="12">
    <location>
        <begin position="1"/>
        <end position="24"/>
    </location>
</feature>
<dbReference type="GeneTree" id="ENSGT00940000156047"/>
<reference evidence="15" key="2">
    <citation type="submission" date="2025-09" db="UniProtKB">
        <authorList>
            <consortium name="Ensembl"/>
        </authorList>
    </citation>
    <scope>IDENTIFICATION</scope>
</reference>
<evidence type="ECO:0000313" key="15">
    <source>
        <dbReference type="Ensembl" id="ENSEBUP00000027321.1"/>
    </source>
</evidence>
<keyword evidence="5 11" id="KW-0245">EGF-like domain</keyword>
<evidence type="ECO:0008006" key="17">
    <source>
        <dbReference type="Google" id="ProtNLM"/>
    </source>
</evidence>
<dbReference type="InterPro" id="IPR050751">
    <property type="entry name" value="ECM_structural_protein"/>
</dbReference>
<dbReference type="FunFam" id="2.10.25.10:FF:000038">
    <property type="entry name" value="Fibrillin 2"/>
    <property type="match status" value="1"/>
</dbReference>
<dbReference type="Pfam" id="PF12662">
    <property type="entry name" value="cEGF"/>
    <property type="match status" value="1"/>
</dbReference>
<comment type="similarity">
    <text evidence="2">Belongs to the fibulin family.</text>
</comment>
<dbReference type="PROSITE" id="PS50026">
    <property type="entry name" value="EGF_3"/>
    <property type="match status" value="1"/>
</dbReference>
<feature type="disulfide bond" evidence="11">
    <location>
        <begin position="683"/>
        <end position="692"/>
    </location>
</feature>
<dbReference type="InterPro" id="IPR018097">
    <property type="entry name" value="EGF_Ca-bd_CS"/>
</dbReference>
<dbReference type="Proteomes" id="UP000694388">
    <property type="component" value="Unplaced"/>
</dbReference>
<dbReference type="InterPro" id="IPR055088">
    <property type="entry name" value="Fibulin_C"/>
</dbReference>
<dbReference type="InterPro" id="IPR000020">
    <property type="entry name" value="Anaphylatoxin/fibulin"/>
</dbReference>
<evidence type="ECO:0000256" key="3">
    <source>
        <dbReference type="ARBA" id="ARBA00022525"/>
    </source>
</evidence>
<feature type="chain" id="PRO_5034451996" description="Fibulin-1" evidence="12">
    <location>
        <begin position="25"/>
        <end position="828"/>
    </location>
</feature>
<keyword evidence="4" id="KW-0272">Extracellular matrix</keyword>
<organism evidence="15 16">
    <name type="scientific">Eptatretus burgeri</name>
    <name type="common">Inshore hagfish</name>
    <dbReference type="NCBI Taxonomy" id="7764"/>
    <lineage>
        <taxon>Eukaryota</taxon>
        <taxon>Metazoa</taxon>
        <taxon>Chordata</taxon>
        <taxon>Craniata</taxon>
        <taxon>Vertebrata</taxon>
        <taxon>Cyclostomata</taxon>
        <taxon>Myxini</taxon>
        <taxon>Myxiniformes</taxon>
        <taxon>Myxinidae</taxon>
        <taxon>Eptatretinae</taxon>
        <taxon>Eptatretus</taxon>
    </lineage>
</organism>
<dbReference type="InterPro" id="IPR000742">
    <property type="entry name" value="EGF"/>
</dbReference>
<dbReference type="FunFam" id="2.10.25.10:FF:000240">
    <property type="entry name" value="Vitamin K-dependent protein S"/>
    <property type="match status" value="1"/>
</dbReference>
<keyword evidence="3" id="KW-0964">Secreted</keyword>
<dbReference type="CDD" id="cd00054">
    <property type="entry name" value="EGF_CA"/>
    <property type="match status" value="2"/>
</dbReference>
<evidence type="ECO:0000256" key="10">
    <source>
        <dbReference type="ARBA" id="ARBA00023180"/>
    </source>
</evidence>
<name>A0A8C4RE00_EPTBU</name>
<dbReference type="InterPro" id="IPR026823">
    <property type="entry name" value="cEGF"/>
</dbReference>
<evidence type="ECO:0000313" key="16">
    <source>
        <dbReference type="Proteomes" id="UP000694388"/>
    </source>
</evidence>
<proteinExistence type="inferred from homology"/>
<dbReference type="InterPro" id="IPR000152">
    <property type="entry name" value="EGF-type_Asp/Asn_hydroxyl_site"/>
</dbReference>
<dbReference type="GO" id="GO:0005509">
    <property type="term" value="F:calcium ion binding"/>
    <property type="evidence" value="ECO:0007669"/>
    <property type="project" value="InterPro"/>
</dbReference>
<dbReference type="Pfam" id="PF22914">
    <property type="entry name" value="Fibulin_C"/>
    <property type="match status" value="1"/>
</dbReference>
<comment type="subcellular location">
    <subcellularLocation>
        <location evidence="1">Secreted</location>
        <location evidence="1">Extracellular space</location>
        <location evidence="1">Extracellular matrix</location>
    </subcellularLocation>
</comment>
<evidence type="ECO:0000259" key="14">
    <source>
        <dbReference type="PROSITE" id="PS50026"/>
    </source>
</evidence>
<accession>A0A8C4RE00</accession>
<keyword evidence="16" id="KW-1185">Reference proteome</keyword>
<feature type="domain" description="Anaphylatoxin-like" evidence="13">
    <location>
        <begin position="277"/>
        <end position="309"/>
    </location>
</feature>
<dbReference type="AlphaFoldDB" id="A0A8C4RE00"/>
<dbReference type="PROSITE" id="PS01178">
    <property type="entry name" value="ANAPHYLATOXIN_2"/>
    <property type="match status" value="1"/>
</dbReference>
<dbReference type="InterPro" id="IPR001881">
    <property type="entry name" value="EGF-like_Ca-bd_dom"/>
</dbReference>
<dbReference type="Ensembl" id="ENSEBUT00000027897.1">
    <property type="protein sequence ID" value="ENSEBUP00000027321.1"/>
    <property type="gene ID" value="ENSEBUG00000016745.1"/>
</dbReference>
<reference evidence="15" key="1">
    <citation type="submission" date="2025-08" db="UniProtKB">
        <authorList>
            <consortium name="Ensembl"/>
        </authorList>
    </citation>
    <scope>IDENTIFICATION</scope>
</reference>
<evidence type="ECO:0000256" key="9">
    <source>
        <dbReference type="ARBA" id="ARBA00023157"/>
    </source>
</evidence>
<dbReference type="GO" id="GO:0005576">
    <property type="term" value="C:extracellular region"/>
    <property type="evidence" value="ECO:0007669"/>
    <property type="project" value="InterPro"/>
</dbReference>
<evidence type="ECO:0000256" key="1">
    <source>
        <dbReference type="ARBA" id="ARBA00004498"/>
    </source>
</evidence>
<dbReference type="PANTHER" id="PTHR24034:SF111">
    <property type="entry name" value="FIBULIN-2-LIKE ISOFORM X1"/>
    <property type="match status" value="1"/>
</dbReference>
<dbReference type="SUPFAM" id="SSF57196">
    <property type="entry name" value="EGF/Laminin"/>
    <property type="match status" value="5"/>
</dbReference>